<dbReference type="GO" id="GO:0004175">
    <property type="term" value="F:endopeptidase activity"/>
    <property type="evidence" value="ECO:0007669"/>
    <property type="project" value="UniProtKB-ARBA"/>
</dbReference>
<accession>A0A6G9H031</accession>
<feature type="transmembrane region" description="Helical" evidence="2">
    <location>
        <begin position="191"/>
        <end position="209"/>
    </location>
</feature>
<dbReference type="EMBL" id="CP050177">
    <property type="protein sequence ID" value="QIQ03893.1"/>
    <property type="molecule type" value="Genomic_DNA"/>
</dbReference>
<dbReference type="GO" id="GO:0080120">
    <property type="term" value="P:CAAX-box protein maturation"/>
    <property type="evidence" value="ECO:0007669"/>
    <property type="project" value="UniProtKB-ARBA"/>
</dbReference>
<organism evidence="4 5">
    <name type="scientific">Streptomyces liangshanensis</name>
    <dbReference type="NCBI Taxonomy" id="2717324"/>
    <lineage>
        <taxon>Bacteria</taxon>
        <taxon>Bacillati</taxon>
        <taxon>Actinomycetota</taxon>
        <taxon>Actinomycetes</taxon>
        <taxon>Kitasatosporales</taxon>
        <taxon>Streptomycetaceae</taxon>
        <taxon>Streptomyces</taxon>
    </lineage>
</organism>
<reference evidence="4 5" key="1">
    <citation type="submission" date="2020-03" db="EMBL/GenBank/DDBJ databases">
        <title>A novel species.</title>
        <authorList>
            <person name="Gao J."/>
        </authorList>
    </citation>
    <scope>NUCLEOTIDE SEQUENCE [LARGE SCALE GENOMIC DNA]</scope>
    <source>
        <strain evidence="4 5">QMT-12</strain>
    </source>
</reference>
<keyword evidence="4" id="KW-0645">Protease</keyword>
<feature type="transmembrane region" description="Helical" evidence="2">
    <location>
        <begin position="119"/>
        <end position="140"/>
    </location>
</feature>
<feature type="transmembrane region" description="Helical" evidence="2">
    <location>
        <begin position="160"/>
        <end position="179"/>
    </location>
</feature>
<feature type="transmembrane region" description="Helical" evidence="2">
    <location>
        <begin position="241"/>
        <end position="259"/>
    </location>
</feature>
<sequence length="309" mass="32091">MFEQKSGSGLRLFFTVTFATTWAFWLTAIALGGSATSSPTAVPYLLGGFGPVFGALAVRARRARRRGPVPARAVPFRQGVRTFLALPLLVLASATVVGGALLANLLGGPGVNLTEGRELIATMGGAVPFFVSMLIAGPLAEEPGWRGTAYPRLRASMGRVGAGGLLGAVWAVWHLPLFFIEGTVQAELGLFSWSGLMFSLSVVPVALLTGYAYERAGVVASVAVHLGFNATMAVLTVESPVTQAGVLGVQIVVATVLLATSRERGADRSVRASRSDEVQVNRSVGAGLPDARPDRAAAGAPYGDSRTRG</sequence>
<feature type="transmembrane region" description="Helical" evidence="2">
    <location>
        <begin position="82"/>
        <end position="107"/>
    </location>
</feature>
<dbReference type="InterPro" id="IPR003675">
    <property type="entry name" value="Rce1/LyrA-like_dom"/>
</dbReference>
<evidence type="ECO:0000259" key="3">
    <source>
        <dbReference type="Pfam" id="PF02517"/>
    </source>
</evidence>
<keyword evidence="2" id="KW-0472">Membrane</keyword>
<feature type="domain" description="CAAX prenyl protease 2/Lysostaphin resistance protein A-like" evidence="3">
    <location>
        <begin position="126"/>
        <end position="230"/>
    </location>
</feature>
<keyword evidence="4" id="KW-0482">Metalloprotease</keyword>
<dbReference type="PANTHER" id="PTHR35797">
    <property type="entry name" value="PROTEASE-RELATED"/>
    <property type="match status" value="1"/>
</dbReference>
<protein>
    <submittedName>
        <fullName evidence="4">CPBP family intramembrane metalloprotease</fullName>
    </submittedName>
</protein>
<evidence type="ECO:0000256" key="2">
    <source>
        <dbReference type="SAM" id="Phobius"/>
    </source>
</evidence>
<feature type="compositionally biased region" description="Basic and acidic residues" evidence="1">
    <location>
        <begin position="268"/>
        <end position="279"/>
    </location>
</feature>
<dbReference type="PANTHER" id="PTHR35797:SF1">
    <property type="entry name" value="PROTEASE"/>
    <property type="match status" value="1"/>
</dbReference>
<dbReference type="InterPro" id="IPR042150">
    <property type="entry name" value="MmRce1-like"/>
</dbReference>
<keyword evidence="2" id="KW-1133">Transmembrane helix</keyword>
<evidence type="ECO:0000313" key="5">
    <source>
        <dbReference type="Proteomes" id="UP000501179"/>
    </source>
</evidence>
<dbReference type="Pfam" id="PF02517">
    <property type="entry name" value="Rce1-like"/>
    <property type="match status" value="1"/>
</dbReference>
<feature type="transmembrane region" description="Helical" evidence="2">
    <location>
        <begin position="12"/>
        <end position="35"/>
    </location>
</feature>
<feature type="transmembrane region" description="Helical" evidence="2">
    <location>
        <begin position="41"/>
        <end position="61"/>
    </location>
</feature>
<feature type="region of interest" description="Disordered" evidence="1">
    <location>
        <begin position="268"/>
        <end position="309"/>
    </location>
</feature>
<dbReference type="Proteomes" id="UP000501179">
    <property type="component" value="Chromosome"/>
</dbReference>
<keyword evidence="4" id="KW-0378">Hydrolase</keyword>
<gene>
    <name evidence="4" type="ORF">HA039_17570</name>
</gene>
<feature type="transmembrane region" description="Helical" evidence="2">
    <location>
        <begin position="216"/>
        <end position="235"/>
    </location>
</feature>
<proteinExistence type="predicted"/>
<evidence type="ECO:0000256" key="1">
    <source>
        <dbReference type="SAM" id="MobiDB-lite"/>
    </source>
</evidence>
<feature type="compositionally biased region" description="Low complexity" evidence="1">
    <location>
        <begin position="286"/>
        <end position="309"/>
    </location>
</feature>
<keyword evidence="5" id="KW-1185">Reference proteome</keyword>
<dbReference type="GO" id="GO:0008237">
    <property type="term" value="F:metallopeptidase activity"/>
    <property type="evidence" value="ECO:0007669"/>
    <property type="project" value="UniProtKB-KW"/>
</dbReference>
<name>A0A6G9H031_9ACTN</name>
<dbReference type="RefSeq" id="WP_167030624.1">
    <property type="nucleotide sequence ID" value="NZ_CP050177.1"/>
</dbReference>
<evidence type="ECO:0000313" key="4">
    <source>
        <dbReference type="EMBL" id="QIQ03893.1"/>
    </source>
</evidence>
<dbReference type="AlphaFoldDB" id="A0A6G9H031"/>
<dbReference type="GO" id="GO:0006508">
    <property type="term" value="P:proteolysis"/>
    <property type="evidence" value="ECO:0007669"/>
    <property type="project" value="UniProtKB-KW"/>
</dbReference>
<dbReference type="KEGG" id="slia:HA039_17570"/>
<keyword evidence="2" id="KW-0812">Transmembrane</keyword>